<evidence type="ECO:0000313" key="12">
    <source>
        <dbReference type="Proteomes" id="UP000640274"/>
    </source>
</evidence>
<gene>
    <name evidence="11" type="ORF">JFN88_20125</name>
</gene>
<dbReference type="FunFam" id="3.40.50.300:FF:000127">
    <property type="entry name" value="Ribose import ATP-binding protein RbsA"/>
    <property type="match status" value="1"/>
</dbReference>
<keyword evidence="3" id="KW-1003">Cell membrane</keyword>
<protein>
    <submittedName>
        <fullName evidence="11">Sugar ABC transporter ATP-binding protein</fullName>
    </submittedName>
</protein>
<evidence type="ECO:0000256" key="8">
    <source>
        <dbReference type="ARBA" id="ARBA00022967"/>
    </source>
</evidence>
<evidence type="ECO:0000256" key="5">
    <source>
        <dbReference type="ARBA" id="ARBA00022737"/>
    </source>
</evidence>
<dbReference type="PANTHER" id="PTHR43790:SF3">
    <property type="entry name" value="D-ALLOSE IMPORT ATP-BINDING PROTEIN ALSA-RELATED"/>
    <property type="match status" value="1"/>
</dbReference>
<organism evidence="11 12">
    <name type="scientific">Paenibacillus roseus</name>
    <dbReference type="NCBI Taxonomy" id="2798579"/>
    <lineage>
        <taxon>Bacteria</taxon>
        <taxon>Bacillati</taxon>
        <taxon>Bacillota</taxon>
        <taxon>Bacilli</taxon>
        <taxon>Bacillales</taxon>
        <taxon>Paenibacillaceae</taxon>
        <taxon>Paenibacillus</taxon>
    </lineage>
</organism>
<keyword evidence="4" id="KW-0762">Sugar transport</keyword>
<dbReference type="SUPFAM" id="SSF52540">
    <property type="entry name" value="P-loop containing nucleoside triphosphate hydrolases"/>
    <property type="match status" value="2"/>
</dbReference>
<dbReference type="PANTHER" id="PTHR43790">
    <property type="entry name" value="CARBOHYDRATE TRANSPORT ATP-BINDING PROTEIN MG119-RELATED"/>
    <property type="match status" value="1"/>
</dbReference>
<dbReference type="SMART" id="SM00382">
    <property type="entry name" value="AAA"/>
    <property type="match status" value="2"/>
</dbReference>
<evidence type="ECO:0000256" key="1">
    <source>
        <dbReference type="ARBA" id="ARBA00004202"/>
    </source>
</evidence>
<reference evidence="11" key="1">
    <citation type="submission" date="2020-12" db="EMBL/GenBank/DDBJ databases">
        <authorList>
            <person name="Huq M.A."/>
        </authorList>
    </citation>
    <scope>NUCLEOTIDE SEQUENCE</scope>
    <source>
        <strain evidence="11">MAHUQ-46</strain>
    </source>
</reference>
<dbReference type="InterPro" id="IPR003439">
    <property type="entry name" value="ABC_transporter-like_ATP-bd"/>
</dbReference>
<dbReference type="Gene3D" id="3.40.50.300">
    <property type="entry name" value="P-loop containing nucleotide triphosphate hydrolases"/>
    <property type="match status" value="2"/>
</dbReference>
<keyword evidence="9" id="KW-0472">Membrane</keyword>
<dbReference type="InterPro" id="IPR003593">
    <property type="entry name" value="AAA+_ATPase"/>
</dbReference>
<dbReference type="PROSITE" id="PS50893">
    <property type="entry name" value="ABC_TRANSPORTER_2"/>
    <property type="match status" value="2"/>
</dbReference>
<dbReference type="CDD" id="cd03216">
    <property type="entry name" value="ABC_Carb_Monos_I"/>
    <property type="match status" value="1"/>
</dbReference>
<dbReference type="CDD" id="cd03215">
    <property type="entry name" value="ABC_Carb_Monos_II"/>
    <property type="match status" value="1"/>
</dbReference>
<evidence type="ECO:0000313" key="11">
    <source>
        <dbReference type="EMBL" id="MBJ6363519.1"/>
    </source>
</evidence>
<dbReference type="InterPro" id="IPR050107">
    <property type="entry name" value="ABC_carbohydrate_import_ATPase"/>
</dbReference>
<keyword evidence="12" id="KW-1185">Reference proteome</keyword>
<feature type="domain" description="ABC transporter" evidence="10">
    <location>
        <begin position="252"/>
        <end position="500"/>
    </location>
</feature>
<keyword evidence="7 11" id="KW-0067">ATP-binding</keyword>
<proteinExistence type="predicted"/>
<evidence type="ECO:0000256" key="7">
    <source>
        <dbReference type="ARBA" id="ARBA00022840"/>
    </source>
</evidence>
<keyword evidence="6" id="KW-0547">Nucleotide-binding</keyword>
<comment type="subcellular location">
    <subcellularLocation>
        <location evidence="1">Cell membrane</location>
        <topology evidence="1">Peripheral membrane protein</topology>
    </subcellularLocation>
</comment>
<dbReference type="GO" id="GO:0005524">
    <property type="term" value="F:ATP binding"/>
    <property type="evidence" value="ECO:0007669"/>
    <property type="project" value="UniProtKB-KW"/>
</dbReference>
<dbReference type="InterPro" id="IPR017871">
    <property type="entry name" value="ABC_transporter-like_CS"/>
</dbReference>
<keyword evidence="2" id="KW-0813">Transport</keyword>
<dbReference type="Pfam" id="PF00005">
    <property type="entry name" value="ABC_tran"/>
    <property type="match status" value="2"/>
</dbReference>
<evidence type="ECO:0000256" key="3">
    <source>
        <dbReference type="ARBA" id="ARBA00022475"/>
    </source>
</evidence>
<dbReference type="GO" id="GO:0005886">
    <property type="term" value="C:plasma membrane"/>
    <property type="evidence" value="ECO:0007669"/>
    <property type="project" value="UniProtKB-SubCell"/>
</dbReference>
<feature type="domain" description="ABC transporter" evidence="10">
    <location>
        <begin position="7"/>
        <end position="246"/>
    </location>
</feature>
<evidence type="ECO:0000256" key="4">
    <source>
        <dbReference type="ARBA" id="ARBA00022597"/>
    </source>
</evidence>
<dbReference type="InterPro" id="IPR027417">
    <property type="entry name" value="P-loop_NTPase"/>
</dbReference>
<name>A0A934MSR3_9BACL</name>
<dbReference type="EMBL" id="JAELUP010000103">
    <property type="protein sequence ID" value="MBJ6363519.1"/>
    <property type="molecule type" value="Genomic_DNA"/>
</dbReference>
<dbReference type="Proteomes" id="UP000640274">
    <property type="component" value="Unassembled WGS sequence"/>
</dbReference>
<evidence type="ECO:0000256" key="6">
    <source>
        <dbReference type="ARBA" id="ARBA00022741"/>
    </source>
</evidence>
<dbReference type="PROSITE" id="PS00211">
    <property type="entry name" value="ABC_TRANSPORTER_1"/>
    <property type="match status" value="1"/>
</dbReference>
<dbReference type="RefSeq" id="WP_199021056.1">
    <property type="nucleotide sequence ID" value="NZ_JAELUP010000103.1"/>
</dbReference>
<sequence length="503" mass="54946">MSVIGHLQMDNIGKSFAGVPALKGVHFDIRGGEIHALLGANGAGKSTLMKILSGAYTADSGQIIIDGKPVRVQSPLDAKSYGIHCIYQEVDTALVPGLTVAENIMMDKLATGRVKGLVRWGKLFKEAEAVLARLGAQIPVRKTVEELSLAEKQLVLIARLLTEQARFVIFDEPTAPLSLEEAERLFRVMEQLKRDGIGSVFISHRLPEVFELCDRITVMRDGENVLNAQADRTDMDQVIRAMLGKTLEEEYVKHEAAIGSIVLEAKDVRRGHHVRGVSLDVKSGEIVAVVGLVGAGKTELSRLLFGADKLDHGTVKVHSRSVPLKNPADAVENGIVLVPEERRKQGILVEESVQRNLSLPLLRGLSRLGFIQFRQESELAVNVISRLGIKTASPLLPTMLLSGGNQQKVSIGKWVETKADVYLFDEPTKGVDIGAKTDIFRIIGELAGQGKAIVYFTCEFAEALGIADRIIVMYDGQLVKQFARGEATQEQLLYYASGGKEKR</sequence>
<dbReference type="GO" id="GO:0016887">
    <property type="term" value="F:ATP hydrolysis activity"/>
    <property type="evidence" value="ECO:0007669"/>
    <property type="project" value="InterPro"/>
</dbReference>
<accession>A0A934MSR3</accession>
<keyword evidence="5" id="KW-0677">Repeat</keyword>
<evidence type="ECO:0000256" key="9">
    <source>
        <dbReference type="ARBA" id="ARBA00023136"/>
    </source>
</evidence>
<dbReference type="AlphaFoldDB" id="A0A934MSR3"/>
<comment type="caution">
    <text evidence="11">The sequence shown here is derived from an EMBL/GenBank/DDBJ whole genome shotgun (WGS) entry which is preliminary data.</text>
</comment>
<evidence type="ECO:0000259" key="10">
    <source>
        <dbReference type="PROSITE" id="PS50893"/>
    </source>
</evidence>
<evidence type="ECO:0000256" key="2">
    <source>
        <dbReference type="ARBA" id="ARBA00022448"/>
    </source>
</evidence>
<keyword evidence="8" id="KW-1278">Translocase</keyword>